<dbReference type="EMBL" id="CP004021">
    <property type="protein sequence ID" value="AKK20027.1"/>
    <property type="molecule type" value="Genomic_DNA"/>
</dbReference>
<protein>
    <recommendedName>
        <fullName evidence="5">Flp/Fap pilin component</fullName>
    </recommendedName>
</protein>
<organism evidence="3 4">
    <name type="scientific">Candidatus Liberibacter africanus PTSAPSY</name>
    <dbReference type="NCBI Taxonomy" id="1277257"/>
    <lineage>
        <taxon>Bacteria</taxon>
        <taxon>Pseudomonadati</taxon>
        <taxon>Pseudomonadota</taxon>
        <taxon>Alphaproteobacteria</taxon>
        <taxon>Hyphomicrobiales</taxon>
        <taxon>Rhizobiaceae</taxon>
        <taxon>Liberibacter</taxon>
    </lineage>
</organism>
<keyword evidence="2" id="KW-1133">Transmembrane helix</keyword>
<sequence length="123" mass="13230">MNIIQKFLKDESGATSIEYGLLVSLIAVVIFSAVTKIGEVLKGDFKVVSNALQGQEHPRARIGDQSTSNSTPNKASNTPPKNNTKSNGKNNTKSNGKNNTKSNGKNNTKSNGKNNTKRGKKNR</sequence>
<keyword evidence="4" id="KW-1185">Reference proteome</keyword>
<dbReference type="STRING" id="1277257.G293_01975"/>
<feature type="transmembrane region" description="Helical" evidence="2">
    <location>
        <begin position="16"/>
        <end position="34"/>
    </location>
</feature>
<evidence type="ECO:0000256" key="2">
    <source>
        <dbReference type="SAM" id="Phobius"/>
    </source>
</evidence>
<name>A0A0G3I8H4_LIBAF</name>
<feature type="compositionally biased region" description="Polar residues" evidence="1">
    <location>
        <begin position="64"/>
        <end position="75"/>
    </location>
</feature>
<feature type="region of interest" description="Disordered" evidence="1">
    <location>
        <begin position="53"/>
        <end position="123"/>
    </location>
</feature>
<dbReference type="AlphaFoldDB" id="A0A0G3I8H4"/>
<dbReference type="OrthoDB" id="5325135at2"/>
<gene>
    <name evidence="3" type="ORF">G293_01975</name>
</gene>
<evidence type="ECO:0008006" key="5">
    <source>
        <dbReference type="Google" id="ProtNLM"/>
    </source>
</evidence>
<dbReference type="InterPro" id="IPR007047">
    <property type="entry name" value="Flp_Fap"/>
</dbReference>
<proteinExistence type="predicted"/>
<accession>A0A0G3I8H4</accession>
<dbReference type="KEGG" id="lau:G293_01975"/>
<keyword evidence="2" id="KW-0812">Transmembrane</keyword>
<keyword evidence="2" id="KW-0472">Membrane</keyword>
<feature type="compositionally biased region" description="Low complexity" evidence="1">
    <location>
        <begin position="76"/>
        <end position="114"/>
    </location>
</feature>
<dbReference type="PATRIC" id="fig|1277257.4.peg.427"/>
<dbReference type="Pfam" id="PF04964">
    <property type="entry name" value="Flp_Fap"/>
    <property type="match status" value="1"/>
</dbReference>
<dbReference type="Proteomes" id="UP000035503">
    <property type="component" value="Chromosome"/>
</dbReference>
<evidence type="ECO:0000313" key="3">
    <source>
        <dbReference type="EMBL" id="AKK20027.1"/>
    </source>
</evidence>
<evidence type="ECO:0000256" key="1">
    <source>
        <dbReference type="SAM" id="MobiDB-lite"/>
    </source>
</evidence>
<reference evidence="3 4" key="1">
    <citation type="journal article" date="2015" name="Genome Announc.">
        <title>Complete Genome Sequence of 'Candidatus Liberibacter africanus,' a Bacterium Associated with Citrus Huanglongbing.</title>
        <authorList>
            <person name="Lin H."/>
            <person name="Pietersen G."/>
            <person name="Han C."/>
            <person name="Read D.A."/>
            <person name="Lou B."/>
            <person name="Gupta G."/>
            <person name="Civerolo E.L."/>
        </authorList>
    </citation>
    <scope>NUCLEOTIDE SEQUENCE [LARGE SCALE GENOMIC DNA]</scope>
    <source>
        <strain evidence="3 4">PTSAPSY</strain>
    </source>
</reference>
<evidence type="ECO:0000313" key="4">
    <source>
        <dbReference type="Proteomes" id="UP000035503"/>
    </source>
</evidence>
<dbReference type="RefSeq" id="WP_052775011.1">
    <property type="nucleotide sequence ID" value="NZ_CP004021.1"/>
</dbReference>